<feature type="region of interest" description="Disordered" evidence="2">
    <location>
        <begin position="1"/>
        <end position="40"/>
    </location>
</feature>
<dbReference type="EMBL" id="KV442029">
    <property type="protein sequence ID" value="OAQ31485.1"/>
    <property type="molecule type" value="Genomic_DNA"/>
</dbReference>
<feature type="compositionally biased region" description="Polar residues" evidence="2">
    <location>
        <begin position="1094"/>
        <end position="1108"/>
    </location>
</feature>
<feature type="region of interest" description="Disordered" evidence="2">
    <location>
        <begin position="956"/>
        <end position="984"/>
    </location>
</feature>
<proteinExistence type="predicted"/>
<protein>
    <submittedName>
        <fullName evidence="3">Uncharacterized protein</fullName>
    </submittedName>
</protein>
<name>A0A197K1W9_9FUNG</name>
<dbReference type="STRING" id="1314771.A0A197K1W9"/>
<feature type="coiled-coil region" evidence="1">
    <location>
        <begin position="761"/>
        <end position="802"/>
    </location>
</feature>
<reference evidence="3 4" key="1">
    <citation type="submission" date="2016-05" db="EMBL/GenBank/DDBJ databases">
        <title>Genome sequencing reveals origins of a unique bacterial endosymbiosis in the earliest lineages of terrestrial Fungi.</title>
        <authorList>
            <consortium name="DOE Joint Genome Institute"/>
            <person name="Uehling J."/>
            <person name="Gryganskyi A."/>
            <person name="Hameed K."/>
            <person name="Tschaplinski T."/>
            <person name="Misztal P."/>
            <person name="Wu S."/>
            <person name="Desiro A."/>
            <person name="Vande Pol N."/>
            <person name="Du Z.-Y."/>
            <person name="Zienkiewicz A."/>
            <person name="Zienkiewicz K."/>
            <person name="Morin E."/>
            <person name="Tisserant E."/>
            <person name="Splivallo R."/>
            <person name="Hainaut M."/>
            <person name="Henrissat B."/>
            <person name="Ohm R."/>
            <person name="Kuo A."/>
            <person name="Yan J."/>
            <person name="Lipzen A."/>
            <person name="Nolan M."/>
            <person name="Labutti K."/>
            <person name="Barry K."/>
            <person name="Goldstein A."/>
            <person name="Labbe J."/>
            <person name="Schadt C."/>
            <person name="Tuskan G."/>
            <person name="Grigoriev I."/>
            <person name="Martin F."/>
            <person name="Vilgalys R."/>
            <person name="Bonito G."/>
        </authorList>
    </citation>
    <scope>NUCLEOTIDE SEQUENCE [LARGE SCALE GENOMIC DNA]</scope>
    <source>
        <strain evidence="3 4">AG-77</strain>
    </source>
</reference>
<feature type="region of interest" description="Disordered" evidence="2">
    <location>
        <begin position="1065"/>
        <end position="1168"/>
    </location>
</feature>
<feature type="compositionally biased region" description="Low complexity" evidence="2">
    <location>
        <begin position="1227"/>
        <end position="1243"/>
    </location>
</feature>
<dbReference type="OrthoDB" id="2429646at2759"/>
<keyword evidence="4" id="KW-1185">Reference proteome</keyword>
<gene>
    <name evidence="3" type="ORF">K457DRAFT_17192</name>
</gene>
<feature type="compositionally biased region" description="Basic and acidic residues" evidence="2">
    <location>
        <begin position="1139"/>
        <end position="1167"/>
    </location>
</feature>
<sequence length="1243" mass="137908">MSEPAFLPSNTHAHAQTTNHFIRGDGGGTTLTRRHTPCSSNTRRVIGRRRASEVFGSNSNNNQKAVTPLVPAVPPQAATKRLHIFKAVAQQQQQQSGSTIPRVPATRRHIHNLPDDGSSNGSQTESTTTAPSNPWMFIPHASQPGSITVSNGEGAPYPTSLDTQQPPQQQQQQKRRQLPFNSLPATATASATPAAGALTRKRTNSASSTSTTSVTYLRDAAAAFIATAHQNHFQFPHKVLHPEILPLSTANLDLQHDFDSEDDDESFTSRELRSSLPRDVGMELMGGGGDIRDGIEQEFMMEDDDDDGLEDDRGRAFESTTPPLDLGQIVKSEERLWRRRNHYDPRLFLSTTAPTTDAAVDAIASSDTPLFPPSSSYRPSPHITTTTSQLNSNNLKGYWSTKTDEADQDRFPPSVQDHLSSNDHHLYHHLHQHQDRKPHQRQMYLFGRQDSTINNTQMQDRSASHLSPPDNNYAYQQEVISDDPSSPLPPPPLSFPSTTSFASANSQHHPARRTDDANEFVDSADRASWVSEMSSVEDRRQDKQQQQQPHDHPMSLFSPTVGSNNGLGSGGQAPLTRQDSRSEQDREVFEVCSRRLQLGYTPSQNIHKALVSSIRSSFLASLNESQRASLMNGDSSGVQQSTPGDEDLQDFQQPWYKPQHLPYYASPAQEHASRSFEKETRQSREEELLEVIAQLEKDLQELHSSSVELQTRLHESEEQNERMVVEHDCALRRVREQYDHQIHDTKKRTKRFFDETMRKRQRDEDKRLEGLQEQLAQTQAANQDLRTTIRGLQRERLDVEQDQRDDLSVLCLFIENELSPMVFDLAGDRDGSGVTQLQAVGDFKCRPPSTINTATTAMAKSNLYDRDLTPTTAVPHPVPIPLPTPPSQDNPQPKPITATITGQCTSPRGQKCMSLLEQLQSALSIVFANTTAVTTPTTPTALHNLDKASSIPRPAEARLQQEESPKTPAPFRKTHSRHTSTATNPTTTITTMAATKYGRHNALTEDHLVRLHETERLEGLNSRWARKRSSDSSSASSGHTIVAPALPPMPFRKVVVSKLINTSTTAAVTPPPPLPPKIAPRVPSASEKPPALVSISNPNSATTTAVSRSQKHTPLTTTTITSSPLPTMTKTKSNNTVDTEEKGKEKEENEKEKGKGKGKEKEKKDRSLQQCLAEQHTRYQKEIERIKQQCINIYRQSLEDVRTDMKLKLRQTGRGGGGGGQIRRTRSTTTATAAPVVATATAH</sequence>
<evidence type="ECO:0000256" key="1">
    <source>
        <dbReference type="SAM" id="Coils"/>
    </source>
</evidence>
<accession>A0A197K1W9</accession>
<feature type="region of interest" description="Disordered" evidence="2">
    <location>
        <begin position="480"/>
        <end position="586"/>
    </location>
</feature>
<feature type="compositionally biased region" description="Low complexity" evidence="2">
    <location>
        <begin position="1113"/>
        <end position="1129"/>
    </location>
</feature>
<feature type="region of interest" description="Disordered" evidence="2">
    <location>
        <begin position="1210"/>
        <end position="1243"/>
    </location>
</feature>
<keyword evidence="1" id="KW-0175">Coiled coil</keyword>
<feature type="compositionally biased region" description="Low complexity" evidence="2">
    <location>
        <begin position="495"/>
        <end position="504"/>
    </location>
</feature>
<feature type="coiled-coil region" evidence="1">
    <location>
        <begin position="685"/>
        <end position="719"/>
    </location>
</feature>
<organism evidence="3 4">
    <name type="scientific">Linnemannia elongata AG-77</name>
    <dbReference type="NCBI Taxonomy" id="1314771"/>
    <lineage>
        <taxon>Eukaryota</taxon>
        <taxon>Fungi</taxon>
        <taxon>Fungi incertae sedis</taxon>
        <taxon>Mucoromycota</taxon>
        <taxon>Mortierellomycotina</taxon>
        <taxon>Mortierellomycetes</taxon>
        <taxon>Mortierellales</taxon>
        <taxon>Mortierellaceae</taxon>
        <taxon>Linnemannia</taxon>
    </lineage>
</organism>
<dbReference type="AlphaFoldDB" id="A0A197K1W9"/>
<feature type="compositionally biased region" description="Pro residues" evidence="2">
    <location>
        <begin position="1069"/>
        <end position="1078"/>
    </location>
</feature>
<dbReference type="Proteomes" id="UP000078512">
    <property type="component" value="Unassembled WGS sequence"/>
</dbReference>
<feature type="compositionally biased region" description="Polar residues" evidence="2">
    <location>
        <begin position="8"/>
        <end position="20"/>
    </location>
</feature>
<feature type="compositionally biased region" description="Low complexity" evidence="2">
    <location>
        <begin position="182"/>
        <end position="212"/>
    </location>
</feature>
<evidence type="ECO:0000256" key="2">
    <source>
        <dbReference type="SAM" id="MobiDB-lite"/>
    </source>
</evidence>
<feature type="compositionally biased region" description="Basic and acidic residues" evidence="2">
    <location>
        <begin position="956"/>
        <end position="965"/>
    </location>
</feature>
<feature type="region of interest" description="Disordered" evidence="2">
    <location>
        <begin position="370"/>
        <end position="399"/>
    </location>
</feature>
<feature type="compositionally biased region" description="Basic and acidic residues" evidence="2">
    <location>
        <begin position="536"/>
        <end position="553"/>
    </location>
</feature>
<feature type="region of interest" description="Disordered" evidence="2">
    <location>
        <begin position="88"/>
        <end position="212"/>
    </location>
</feature>
<evidence type="ECO:0000313" key="4">
    <source>
        <dbReference type="Proteomes" id="UP000078512"/>
    </source>
</evidence>
<feature type="compositionally biased region" description="Polar residues" evidence="2">
    <location>
        <begin position="117"/>
        <end position="132"/>
    </location>
</feature>
<evidence type="ECO:0000313" key="3">
    <source>
        <dbReference type="EMBL" id="OAQ31485.1"/>
    </source>
</evidence>